<evidence type="ECO:0000313" key="4">
    <source>
        <dbReference type="EMBL" id="PNF23485.1"/>
    </source>
</evidence>
<dbReference type="Gene3D" id="1.25.40.20">
    <property type="entry name" value="Ankyrin repeat-containing domain"/>
    <property type="match status" value="1"/>
</dbReference>
<accession>A0A2J7Q4I4</accession>
<reference evidence="4 5" key="1">
    <citation type="submission" date="2017-12" db="EMBL/GenBank/DDBJ databases">
        <title>Hemimetabolous genomes reveal molecular basis of termite eusociality.</title>
        <authorList>
            <person name="Harrison M.C."/>
            <person name="Jongepier E."/>
            <person name="Robertson H.M."/>
            <person name="Arning N."/>
            <person name="Bitard-Feildel T."/>
            <person name="Chao H."/>
            <person name="Childers C.P."/>
            <person name="Dinh H."/>
            <person name="Doddapaneni H."/>
            <person name="Dugan S."/>
            <person name="Gowin J."/>
            <person name="Greiner C."/>
            <person name="Han Y."/>
            <person name="Hu H."/>
            <person name="Hughes D.S.T."/>
            <person name="Huylmans A.-K."/>
            <person name="Kemena C."/>
            <person name="Kremer L.P.M."/>
            <person name="Lee S.L."/>
            <person name="Lopez-Ezquerra A."/>
            <person name="Mallet L."/>
            <person name="Monroy-Kuhn J.M."/>
            <person name="Moser A."/>
            <person name="Murali S.C."/>
            <person name="Muzny D.M."/>
            <person name="Otani S."/>
            <person name="Piulachs M.-D."/>
            <person name="Poelchau M."/>
            <person name="Qu J."/>
            <person name="Schaub F."/>
            <person name="Wada-Katsumata A."/>
            <person name="Worley K.C."/>
            <person name="Xie Q."/>
            <person name="Ylla G."/>
            <person name="Poulsen M."/>
            <person name="Gibbs R.A."/>
            <person name="Schal C."/>
            <person name="Richards S."/>
            <person name="Belles X."/>
            <person name="Korb J."/>
            <person name="Bornberg-Bauer E."/>
        </authorList>
    </citation>
    <scope>NUCLEOTIDE SEQUENCE [LARGE SCALE GENOMIC DNA]</scope>
    <source>
        <tissue evidence="4">Whole body</tissue>
    </source>
</reference>
<evidence type="ECO:0000256" key="2">
    <source>
        <dbReference type="ARBA" id="ARBA00023043"/>
    </source>
</evidence>
<evidence type="ECO:0000256" key="1">
    <source>
        <dbReference type="ARBA" id="ARBA00022737"/>
    </source>
</evidence>
<dbReference type="OrthoDB" id="4772757at2759"/>
<dbReference type="PROSITE" id="PS50088">
    <property type="entry name" value="ANK_REPEAT"/>
    <property type="match status" value="1"/>
</dbReference>
<dbReference type="AlphaFoldDB" id="A0A2J7Q4I4"/>
<dbReference type="InterPro" id="IPR002110">
    <property type="entry name" value="Ankyrin_rpt"/>
</dbReference>
<name>A0A2J7Q4I4_9NEOP</name>
<dbReference type="Pfam" id="PF13637">
    <property type="entry name" value="Ank_4"/>
    <property type="match status" value="1"/>
</dbReference>
<dbReference type="EMBL" id="NEVH01018382">
    <property type="protein sequence ID" value="PNF23485.1"/>
    <property type="molecule type" value="Genomic_DNA"/>
</dbReference>
<feature type="repeat" description="ANK" evidence="3">
    <location>
        <begin position="15"/>
        <end position="47"/>
    </location>
</feature>
<keyword evidence="1" id="KW-0677">Repeat</keyword>
<dbReference type="SUPFAM" id="SSF48403">
    <property type="entry name" value="Ankyrin repeat"/>
    <property type="match status" value="1"/>
</dbReference>
<dbReference type="PROSITE" id="PS50297">
    <property type="entry name" value="ANK_REP_REGION"/>
    <property type="match status" value="1"/>
</dbReference>
<keyword evidence="2 3" id="KW-0040">ANK repeat</keyword>
<feature type="non-terminal residue" evidence="4">
    <location>
        <position position="135"/>
    </location>
</feature>
<gene>
    <name evidence="4" type="ORF">B7P43_G07713</name>
</gene>
<dbReference type="InterPro" id="IPR036770">
    <property type="entry name" value="Ankyrin_rpt-contain_sf"/>
</dbReference>
<dbReference type="PANTHER" id="PTHR24171">
    <property type="entry name" value="ANKYRIN REPEAT DOMAIN-CONTAINING PROTEIN 39-RELATED"/>
    <property type="match status" value="1"/>
</dbReference>
<sequence>MLIKHGANVNAMDLWQFTPLHEAASKSRVEVCSLLLSQGADPTLLNCHSKSAIDVAPTRELQERLAYEFKGHCLLEAARQADPAKVKKYLVPDVVNFKHPYTGDTPLVSTDIACWSCNLKVDNVTEEVISLFGAE</sequence>
<evidence type="ECO:0000256" key="3">
    <source>
        <dbReference type="PROSITE-ProRule" id="PRU00023"/>
    </source>
</evidence>
<proteinExistence type="predicted"/>
<protein>
    <submittedName>
        <fullName evidence="4">Uncharacterized protein</fullName>
    </submittedName>
</protein>
<evidence type="ECO:0000313" key="5">
    <source>
        <dbReference type="Proteomes" id="UP000235965"/>
    </source>
</evidence>
<dbReference type="Proteomes" id="UP000235965">
    <property type="component" value="Unassembled WGS sequence"/>
</dbReference>
<organism evidence="4 5">
    <name type="scientific">Cryptotermes secundus</name>
    <dbReference type="NCBI Taxonomy" id="105785"/>
    <lineage>
        <taxon>Eukaryota</taxon>
        <taxon>Metazoa</taxon>
        <taxon>Ecdysozoa</taxon>
        <taxon>Arthropoda</taxon>
        <taxon>Hexapoda</taxon>
        <taxon>Insecta</taxon>
        <taxon>Pterygota</taxon>
        <taxon>Neoptera</taxon>
        <taxon>Polyneoptera</taxon>
        <taxon>Dictyoptera</taxon>
        <taxon>Blattodea</taxon>
        <taxon>Blattoidea</taxon>
        <taxon>Termitoidae</taxon>
        <taxon>Kalotermitidae</taxon>
        <taxon>Cryptotermitinae</taxon>
        <taxon>Cryptotermes</taxon>
    </lineage>
</organism>
<comment type="caution">
    <text evidence="4">The sequence shown here is derived from an EMBL/GenBank/DDBJ whole genome shotgun (WGS) entry which is preliminary data.</text>
</comment>
<keyword evidence="5" id="KW-1185">Reference proteome</keyword>